<dbReference type="STRING" id="3750.A0A498HND4"/>
<evidence type="ECO:0000256" key="1">
    <source>
        <dbReference type="ARBA" id="ARBA00004477"/>
    </source>
</evidence>
<evidence type="ECO:0000256" key="2">
    <source>
        <dbReference type="ARBA" id="ARBA00022692"/>
    </source>
</evidence>
<keyword evidence="3 6" id="KW-0256">Endoplasmic reticulum</keyword>
<evidence type="ECO:0000256" key="6">
    <source>
        <dbReference type="RuleBase" id="RU363132"/>
    </source>
</evidence>
<dbReference type="PROSITE" id="PS50845">
    <property type="entry name" value="RETICULON"/>
    <property type="match status" value="1"/>
</dbReference>
<feature type="domain" description="Reticulon" evidence="7">
    <location>
        <begin position="40"/>
        <end position="98"/>
    </location>
</feature>
<feature type="transmembrane region" description="Helical" evidence="6">
    <location>
        <begin position="49"/>
        <end position="66"/>
    </location>
</feature>
<name>A0A498HND4_MALDO</name>
<comment type="subcellular location">
    <subcellularLocation>
        <location evidence="1 6">Endoplasmic reticulum membrane</location>
        <topology evidence="1 6">Multi-pass membrane protein</topology>
    </subcellularLocation>
</comment>
<dbReference type="PANTHER" id="PTHR10994">
    <property type="entry name" value="RETICULON"/>
    <property type="match status" value="1"/>
</dbReference>
<gene>
    <name evidence="8" type="ORF">DVH24_015539</name>
</gene>
<organism evidence="8 9">
    <name type="scientific">Malus domestica</name>
    <name type="common">Apple</name>
    <name type="synonym">Pyrus malus</name>
    <dbReference type="NCBI Taxonomy" id="3750"/>
    <lineage>
        <taxon>Eukaryota</taxon>
        <taxon>Viridiplantae</taxon>
        <taxon>Streptophyta</taxon>
        <taxon>Embryophyta</taxon>
        <taxon>Tracheophyta</taxon>
        <taxon>Spermatophyta</taxon>
        <taxon>Magnoliopsida</taxon>
        <taxon>eudicotyledons</taxon>
        <taxon>Gunneridae</taxon>
        <taxon>Pentapetalae</taxon>
        <taxon>rosids</taxon>
        <taxon>fabids</taxon>
        <taxon>Rosales</taxon>
        <taxon>Rosaceae</taxon>
        <taxon>Amygdaloideae</taxon>
        <taxon>Maleae</taxon>
        <taxon>Malus</taxon>
    </lineage>
</organism>
<accession>A0A498HND4</accession>
<dbReference type="InterPro" id="IPR045064">
    <property type="entry name" value="Reticulon-like"/>
</dbReference>
<proteinExistence type="predicted"/>
<dbReference type="PANTHER" id="PTHR10994:SF85">
    <property type="entry name" value="RETICULON-LIKE PROTEIN B9"/>
    <property type="match status" value="1"/>
</dbReference>
<dbReference type="Proteomes" id="UP000290289">
    <property type="component" value="Chromosome 16"/>
</dbReference>
<dbReference type="GO" id="GO:0009617">
    <property type="term" value="P:response to bacterium"/>
    <property type="evidence" value="ECO:0007669"/>
    <property type="project" value="InterPro"/>
</dbReference>
<evidence type="ECO:0000313" key="9">
    <source>
        <dbReference type="Proteomes" id="UP000290289"/>
    </source>
</evidence>
<sequence length="98" mass="11488">MYRKLRLMYSFNSDDNGEIHGAKLFRCEKPIHHVLGGGRVADVLLWRNRNVLVVLLIAMTVIWFLFKVAEYNFVILLCHILISTLLVIFIWHTATEIF</sequence>
<comment type="caution">
    <text evidence="8">The sequence shown here is derived from an EMBL/GenBank/DDBJ whole genome shotgun (WGS) entry which is preliminary data.</text>
</comment>
<keyword evidence="4 6" id="KW-1133">Transmembrane helix</keyword>
<dbReference type="AlphaFoldDB" id="A0A498HND4"/>
<evidence type="ECO:0000256" key="3">
    <source>
        <dbReference type="ARBA" id="ARBA00022824"/>
    </source>
</evidence>
<dbReference type="Pfam" id="PF02453">
    <property type="entry name" value="Reticulon"/>
    <property type="match status" value="1"/>
</dbReference>
<evidence type="ECO:0000256" key="5">
    <source>
        <dbReference type="ARBA" id="ARBA00023136"/>
    </source>
</evidence>
<protein>
    <recommendedName>
        <fullName evidence="6">Reticulon-like protein</fullName>
    </recommendedName>
</protein>
<evidence type="ECO:0000256" key="4">
    <source>
        <dbReference type="ARBA" id="ARBA00022989"/>
    </source>
</evidence>
<evidence type="ECO:0000313" key="8">
    <source>
        <dbReference type="EMBL" id="RXH70917.1"/>
    </source>
</evidence>
<evidence type="ECO:0000259" key="7">
    <source>
        <dbReference type="PROSITE" id="PS50845"/>
    </source>
</evidence>
<keyword evidence="2 6" id="KW-0812">Transmembrane</keyword>
<dbReference type="GO" id="GO:0005789">
    <property type="term" value="C:endoplasmic reticulum membrane"/>
    <property type="evidence" value="ECO:0007669"/>
    <property type="project" value="UniProtKB-SubCell"/>
</dbReference>
<dbReference type="EMBL" id="RDQH01000342">
    <property type="protein sequence ID" value="RXH70917.1"/>
    <property type="molecule type" value="Genomic_DNA"/>
</dbReference>
<feature type="transmembrane region" description="Helical" evidence="6">
    <location>
        <begin position="72"/>
        <end position="91"/>
    </location>
</feature>
<reference evidence="8 9" key="1">
    <citation type="submission" date="2018-10" db="EMBL/GenBank/DDBJ databases">
        <title>A high-quality apple genome assembly.</title>
        <authorList>
            <person name="Hu J."/>
        </authorList>
    </citation>
    <scope>NUCLEOTIDE SEQUENCE [LARGE SCALE GENOMIC DNA]</scope>
    <source>
        <strain evidence="9">cv. HFTH1</strain>
        <tissue evidence="8">Young leaf</tissue>
    </source>
</reference>
<keyword evidence="9" id="KW-1185">Reference proteome</keyword>
<dbReference type="InterPro" id="IPR003388">
    <property type="entry name" value="Reticulon"/>
</dbReference>
<keyword evidence="5 6" id="KW-0472">Membrane</keyword>